<name>A0AAU8IUY2_9ACTN</name>
<evidence type="ECO:0000313" key="2">
    <source>
        <dbReference type="EMBL" id="XCJ71864.1"/>
    </source>
</evidence>
<gene>
    <name evidence="2" type="ORF">ABII15_18645</name>
</gene>
<dbReference type="InterPro" id="IPR027417">
    <property type="entry name" value="P-loop_NTPase"/>
</dbReference>
<protein>
    <recommendedName>
        <fullName evidence="3">AAA+ ATPase domain-containing protein</fullName>
    </recommendedName>
</protein>
<dbReference type="AlphaFoldDB" id="A0AAU8IUY2"/>
<dbReference type="SUPFAM" id="SSF52540">
    <property type="entry name" value="P-loop containing nucleoside triphosphate hydrolases"/>
    <property type="match status" value="1"/>
</dbReference>
<accession>A0AAU8IUY2</accession>
<feature type="region of interest" description="Disordered" evidence="1">
    <location>
        <begin position="642"/>
        <end position="672"/>
    </location>
</feature>
<evidence type="ECO:0008006" key="3">
    <source>
        <dbReference type="Google" id="ProtNLM"/>
    </source>
</evidence>
<dbReference type="RefSeq" id="WP_353943465.1">
    <property type="nucleotide sequence ID" value="NZ_CP159534.1"/>
</dbReference>
<proteinExistence type="predicted"/>
<reference evidence="2" key="1">
    <citation type="submission" date="2024-06" db="EMBL/GenBank/DDBJ databases">
        <title>Streptomyces sp. strain HUAS MG91 genome sequences.</title>
        <authorList>
            <person name="Mo P."/>
        </authorList>
    </citation>
    <scope>NUCLEOTIDE SEQUENCE</scope>
    <source>
        <strain evidence="2">HUAS MG91</strain>
    </source>
</reference>
<sequence>MTPHHAEDAPDTGQLVGRARDLAALLSRLATARLVCLTGLPGVGRTRLAREAVGQSRREVVWESGAGYEPEMLPGVGARLRHRFAGARGPLLVLDDWDHLGGAGTALVASLLLDLPELTVLVVAERPCHLRGETVMVLRPLAGPVPGEEDADRPSEAIELLRAVLGDAAVARDPRGAARLCRRFGGVPGPLLEAARAWAAAGGDADGVGPGERQRAAAARSYARCSRVERLLWRRLAVFEDGFQREAAPEVCGGGPLPAAEVPAVLDRIAPHALIQDPHSGRYHLPPAQLAVAQEELELSGERWAAVLAHRRWALGVARQAAEWWTAGRQDEAAALARRELPGLRAAMDPATSPLSPRAEAATALDVVVHLWFLWTACGHTAEGRTLLRRALAEHQAPPPARALWLAARLELDLGAPERADPLLTTAWAAAVRAGDDHCLGLLAGLRGAVALWQGRAEAAAVELRTALELIGEGDAPDFGPGPAQIRAALALALVRTDPEAALEAAQPGPAHPGAARDDWAEAWTRYARAEVLRWADDPASAQALARSALRTFLAYGSRIGARCAGELLADATALRGDGPLAARLLGAVDAFHESQVPHSPYLAPVRRRAESLLDGLLPPARRAEAYAHGARTGLAGLLARENPAGPDANPEISWRPEPWAGVGNGSSSWTG</sequence>
<dbReference type="PANTHER" id="PTHR47691:SF3">
    <property type="entry name" value="HTH-TYPE TRANSCRIPTIONAL REGULATOR RV0890C-RELATED"/>
    <property type="match status" value="1"/>
</dbReference>
<dbReference type="EMBL" id="CP159534">
    <property type="protein sequence ID" value="XCJ71864.1"/>
    <property type="molecule type" value="Genomic_DNA"/>
</dbReference>
<dbReference type="PANTHER" id="PTHR47691">
    <property type="entry name" value="REGULATOR-RELATED"/>
    <property type="match status" value="1"/>
</dbReference>
<dbReference type="KEGG" id="stac:ABII15_18645"/>
<evidence type="ECO:0000256" key="1">
    <source>
        <dbReference type="SAM" id="MobiDB-lite"/>
    </source>
</evidence>
<organism evidence="2">
    <name type="scientific">Streptomyces tabacisoli</name>
    <dbReference type="NCBI Taxonomy" id="3156398"/>
    <lineage>
        <taxon>Bacteria</taxon>
        <taxon>Bacillati</taxon>
        <taxon>Actinomycetota</taxon>
        <taxon>Actinomycetes</taxon>
        <taxon>Kitasatosporales</taxon>
        <taxon>Streptomycetaceae</taxon>
        <taxon>Streptomyces</taxon>
    </lineage>
</organism>